<dbReference type="EMBL" id="JQZW01000008">
    <property type="protein sequence ID" value="KGN97966.1"/>
    <property type="molecule type" value="Genomic_DNA"/>
</dbReference>
<dbReference type="Proteomes" id="UP000030134">
    <property type="component" value="Unassembled WGS sequence"/>
</dbReference>
<comment type="caution">
    <text evidence="4">The sequence shown here is derived from an EMBL/GenBank/DDBJ whole genome shotgun (WGS) entry which is preliminary data.</text>
</comment>
<dbReference type="InterPro" id="IPR012910">
    <property type="entry name" value="Plug_dom"/>
</dbReference>
<dbReference type="Gene3D" id="2.170.130.10">
    <property type="entry name" value="TonB-dependent receptor, plug domain"/>
    <property type="match status" value="1"/>
</dbReference>
<gene>
    <name evidence="4" type="ORF">HQ36_03295</name>
</gene>
<dbReference type="InterPro" id="IPR037066">
    <property type="entry name" value="Plug_dom_sf"/>
</dbReference>
<dbReference type="InterPro" id="IPR039426">
    <property type="entry name" value="TonB-dep_rcpt-like"/>
</dbReference>
<dbReference type="SUPFAM" id="SSF56935">
    <property type="entry name" value="Porins"/>
    <property type="match status" value="1"/>
</dbReference>
<evidence type="ECO:0000256" key="1">
    <source>
        <dbReference type="ARBA" id="ARBA00022729"/>
    </source>
</evidence>
<evidence type="ECO:0000313" key="4">
    <source>
        <dbReference type="EMBL" id="KGN97966.1"/>
    </source>
</evidence>
<dbReference type="AlphaFoldDB" id="A0A0A2G417"/>
<dbReference type="Gene3D" id="2.60.40.1120">
    <property type="entry name" value="Carboxypeptidase-like, regulatory domain"/>
    <property type="match status" value="1"/>
</dbReference>
<dbReference type="OrthoDB" id="8764943at2"/>
<evidence type="ECO:0000313" key="5">
    <source>
        <dbReference type="Proteomes" id="UP000030134"/>
    </source>
</evidence>
<dbReference type="InterPro" id="IPR008969">
    <property type="entry name" value="CarboxyPept-like_regulatory"/>
</dbReference>
<dbReference type="GO" id="GO:0015344">
    <property type="term" value="F:siderophore uptake transmembrane transporter activity"/>
    <property type="evidence" value="ECO:0007669"/>
    <property type="project" value="TreeGrafter"/>
</dbReference>
<accession>A0A0A2G417</accession>
<evidence type="ECO:0000256" key="2">
    <source>
        <dbReference type="SAM" id="SignalP"/>
    </source>
</evidence>
<sequence length="341" mass="37521">MKGIKIILALPIFILAQMIALAQTSAVKESGTIAGVVADKESRKPIPYVSILLSEIGGEWKDAMVSDEQGAFRMTTPSKGRYRILIKCTGYESFEQELAADSPSSYSFGLKPENLEIGDVVVVARRKLIRLDNLGLSYDMGRDIKSQTEDLLTALRRVPMVLVDGEGNISVKGTSNFTIYLNGKPFRMANLNPKQVLRTIPAPSIEKIEVITEPDASYETEIGGTVVNIITKRKGIDGYSVYLAAGAKTQPKTEGAVAYNLIADKLKLSVGYNYEMDKHINQPIGSERRIFLPGEIKNSLTTKAEATGRFIYHTGRAMMEYDIDSTNLIYADGHLQITNTD</sequence>
<dbReference type="Pfam" id="PF13715">
    <property type="entry name" value="CarbopepD_reg_2"/>
    <property type="match status" value="1"/>
</dbReference>
<dbReference type="STRING" id="266762.HQ36_03295"/>
<dbReference type="GO" id="GO:0009279">
    <property type="term" value="C:cell outer membrane"/>
    <property type="evidence" value="ECO:0007669"/>
    <property type="project" value="TreeGrafter"/>
</dbReference>
<dbReference type="eggNOG" id="COG4771">
    <property type="taxonomic scope" value="Bacteria"/>
</dbReference>
<dbReference type="Pfam" id="PF07715">
    <property type="entry name" value="Plug"/>
    <property type="match status" value="1"/>
</dbReference>
<evidence type="ECO:0000259" key="3">
    <source>
        <dbReference type="Pfam" id="PF07715"/>
    </source>
</evidence>
<dbReference type="PANTHER" id="PTHR30069:SF29">
    <property type="entry name" value="HEMOGLOBIN AND HEMOGLOBIN-HAPTOGLOBIN-BINDING PROTEIN 1-RELATED"/>
    <property type="match status" value="1"/>
</dbReference>
<proteinExistence type="predicted"/>
<organism evidence="4 5">
    <name type="scientific">Porphyromonas gingivicanis</name>
    <dbReference type="NCBI Taxonomy" id="266762"/>
    <lineage>
        <taxon>Bacteria</taxon>
        <taxon>Pseudomonadati</taxon>
        <taxon>Bacteroidota</taxon>
        <taxon>Bacteroidia</taxon>
        <taxon>Bacteroidales</taxon>
        <taxon>Porphyromonadaceae</taxon>
        <taxon>Porphyromonas</taxon>
    </lineage>
</organism>
<dbReference type="PANTHER" id="PTHR30069">
    <property type="entry name" value="TONB-DEPENDENT OUTER MEMBRANE RECEPTOR"/>
    <property type="match status" value="1"/>
</dbReference>
<dbReference type="SUPFAM" id="SSF49464">
    <property type="entry name" value="Carboxypeptidase regulatory domain-like"/>
    <property type="match status" value="1"/>
</dbReference>
<keyword evidence="1 2" id="KW-0732">Signal</keyword>
<feature type="signal peptide" evidence="2">
    <location>
        <begin position="1"/>
        <end position="22"/>
    </location>
</feature>
<feature type="domain" description="TonB-dependent receptor plug" evidence="3">
    <location>
        <begin position="145"/>
        <end position="219"/>
    </location>
</feature>
<dbReference type="RefSeq" id="WP_036883443.1">
    <property type="nucleotide sequence ID" value="NZ_JQZW01000008.1"/>
</dbReference>
<dbReference type="GO" id="GO:0044718">
    <property type="term" value="P:siderophore transmembrane transport"/>
    <property type="evidence" value="ECO:0007669"/>
    <property type="project" value="TreeGrafter"/>
</dbReference>
<feature type="chain" id="PRO_5001987667" description="TonB-dependent receptor plug domain-containing protein" evidence="2">
    <location>
        <begin position="23"/>
        <end position="341"/>
    </location>
</feature>
<protein>
    <recommendedName>
        <fullName evidence="3">TonB-dependent receptor plug domain-containing protein</fullName>
    </recommendedName>
</protein>
<reference evidence="4 5" key="1">
    <citation type="submission" date="2014-08" db="EMBL/GenBank/DDBJ databases">
        <title>Porphyromonas gingivicanis strain:COT-022_OH1391 Genome sequencing.</title>
        <authorList>
            <person name="Wallis C."/>
            <person name="Deusch O."/>
            <person name="O'Flynn C."/>
            <person name="Davis I."/>
            <person name="Jospin G."/>
            <person name="Darling A.E."/>
            <person name="Coil D.A."/>
            <person name="Alexiev A."/>
            <person name="Horsfall A."/>
            <person name="Kirkwood N."/>
            <person name="Harris S."/>
            <person name="Eisen J.A."/>
        </authorList>
    </citation>
    <scope>NUCLEOTIDE SEQUENCE [LARGE SCALE GENOMIC DNA]</scope>
    <source>
        <strain evidence="5">COT-022 OH1391</strain>
    </source>
</reference>
<name>A0A0A2G417_9PORP</name>
<keyword evidence="5" id="KW-1185">Reference proteome</keyword>